<dbReference type="InterPro" id="IPR025054">
    <property type="entry name" value="DUF3991"/>
</dbReference>
<dbReference type="eggNOG" id="COG0358">
    <property type="taxonomic scope" value="Bacteria"/>
</dbReference>
<evidence type="ECO:0000313" key="2">
    <source>
        <dbReference type="EMBL" id="ESL02321.1"/>
    </source>
</evidence>
<name>V2Y3N5_9FIRM</name>
<dbReference type="OrthoDB" id="9802530at2"/>
<dbReference type="SUPFAM" id="SSF56731">
    <property type="entry name" value="DNA primase core"/>
    <property type="match status" value="1"/>
</dbReference>
<feature type="domain" description="Zinc finger CHC2-type" evidence="1">
    <location>
        <begin position="39"/>
        <end position="82"/>
    </location>
</feature>
<dbReference type="Pfam" id="PF01807">
    <property type="entry name" value="Zn_ribbon_DnaG"/>
    <property type="match status" value="1"/>
</dbReference>
<dbReference type="SMART" id="SM00400">
    <property type="entry name" value="ZnF_CHCC"/>
    <property type="match status" value="1"/>
</dbReference>
<dbReference type="Proteomes" id="UP000018227">
    <property type="component" value="Unassembled WGS sequence"/>
</dbReference>
<dbReference type="Gene3D" id="3.40.1360.10">
    <property type="match status" value="1"/>
</dbReference>
<dbReference type="SUPFAM" id="SSF57783">
    <property type="entry name" value="Zinc beta-ribbon"/>
    <property type="match status" value="1"/>
</dbReference>
<keyword evidence="3" id="KW-1185">Reference proteome</keyword>
<reference evidence="2 3" key="1">
    <citation type="submission" date="2013-06" db="EMBL/GenBank/DDBJ databases">
        <authorList>
            <person name="Weinstock G."/>
            <person name="Sodergren E."/>
            <person name="Clifton S."/>
            <person name="Fulton L."/>
            <person name="Fulton B."/>
            <person name="Courtney L."/>
            <person name="Fronick C."/>
            <person name="Harrison M."/>
            <person name="Strong C."/>
            <person name="Farmer C."/>
            <person name="Delahaunty K."/>
            <person name="Markovic C."/>
            <person name="Hall O."/>
            <person name="Minx P."/>
            <person name="Tomlinson C."/>
            <person name="Mitreva M."/>
            <person name="Nelson J."/>
            <person name="Hou S."/>
            <person name="Wollam A."/>
            <person name="Pepin K.H."/>
            <person name="Johnson M."/>
            <person name="Bhonagiri V."/>
            <person name="Nash W.E."/>
            <person name="Warren W."/>
            <person name="Chinwalla A."/>
            <person name="Mardis E.R."/>
            <person name="Wilson R.K."/>
        </authorList>
    </citation>
    <scope>NUCLEOTIDE SEQUENCE [LARGE SCALE GENOMIC DNA]</scope>
    <source>
        <strain evidence="2 3">ATCC 51271</strain>
    </source>
</reference>
<dbReference type="Pfam" id="PF13155">
    <property type="entry name" value="Toprim_2"/>
    <property type="match status" value="1"/>
</dbReference>
<dbReference type="STRING" id="592026.GCWU0000282_002455"/>
<dbReference type="HOGENOM" id="CLU_027621_2_0_9"/>
<dbReference type="AlphaFoldDB" id="V2Y3N5"/>
<protein>
    <submittedName>
        <fullName evidence="2">CHC2 zinc finger domain protein</fullName>
    </submittedName>
</protein>
<dbReference type="RefSeq" id="WP_023355315.1">
    <property type="nucleotide sequence ID" value="NZ_KI535369.1"/>
</dbReference>
<dbReference type="GO" id="GO:0006260">
    <property type="term" value="P:DNA replication"/>
    <property type="evidence" value="ECO:0007669"/>
    <property type="project" value="InterPro"/>
</dbReference>
<evidence type="ECO:0000259" key="1">
    <source>
        <dbReference type="SMART" id="SM00400"/>
    </source>
</evidence>
<sequence>MFSNEEINAADSVGLKELVEDLGYQPKKIGLNEYKIEGYGGLFFNSDKNKWHCFSNSSGGGVIQFLMNVEGKTWKDSVKYLLDNFVNAANSDNSIKNYKEISNYKNQDTEEEVKGEIKLPQKTAQFKRLYAYLIKTRKIGKQTVDFFVKRGELYENDKGGMVFIGKAKDGSVKYAMIRGTAENKPFKAEAKNSDKSFGFKVANPRSNKLVVFESAIDLMSYMTLKQEAEEGYILNPDNLLSLGGVGEKALHRMLDENSQIKSIEFALDNDEAGEIAREKFVNKYENSFMLSRLIFRGKDVNEHLKKLVEENAVHEELYEEILNDSYEMG</sequence>
<dbReference type="GO" id="GO:0003899">
    <property type="term" value="F:DNA-directed RNA polymerase activity"/>
    <property type="evidence" value="ECO:0007669"/>
    <property type="project" value="InterPro"/>
</dbReference>
<dbReference type="InterPro" id="IPR002694">
    <property type="entry name" value="Znf_CHC2"/>
</dbReference>
<dbReference type="EMBL" id="ACIL03000016">
    <property type="protein sequence ID" value="ESL02321.1"/>
    <property type="molecule type" value="Genomic_DNA"/>
</dbReference>
<dbReference type="Gene3D" id="3.90.580.10">
    <property type="entry name" value="Zinc finger, CHC2-type domain"/>
    <property type="match status" value="1"/>
</dbReference>
<comment type="caution">
    <text evidence="2">The sequence shown here is derived from an EMBL/GenBank/DDBJ whole genome shotgun (WGS) entry which is preliminary data.</text>
</comment>
<proteinExistence type="predicted"/>
<dbReference type="Pfam" id="PF13154">
    <property type="entry name" value="DUF3991"/>
    <property type="match status" value="1"/>
</dbReference>
<gene>
    <name evidence="2" type="ORF">GCWU0000282_002455</name>
</gene>
<accession>V2Y3N5</accession>
<evidence type="ECO:0000313" key="3">
    <source>
        <dbReference type="Proteomes" id="UP000018227"/>
    </source>
</evidence>
<dbReference type="InterPro" id="IPR036977">
    <property type="entry name" value="DNA_primase_Znf_CHC2"/>
</dbReference>
<dbReference type="GO" id="GO:0008270">
    <property type="term" value="F:zinc ion binding"/>
    <property type="evidence" value="ECO:0007669"/>
    <property type="project" value="InterPro"/>
</dbReference>
<organism evidence="2 3">
    <name type="scientific">Catonella morbi ATCC 51271</name>
    <dbReference type="NCBI Taxonomy" id="592026"/>
    <lineage>
        <taxon>Bacteria</taxon>
        <taxon>Bacillati</taxon>
        <taxon>Bacillota</taxon>
        <taxon>Clostridia</taxon>
        <taxon>Lachnospirales</taxon>
        <taxon>Lachnospiraceae</taxon>
        <taxon>Catonella</taxon>
    </lineage>
</organism>
<dbReference type="GO" id="GO:0003677">
    <property type="term" value="F:DNA binding"/>
    <property type="evidence" value="ECO:0007669"/>
    <property type="project" value="InterPro"/>
</dbReference>